<accession>A0A2N0ZCJ8</accession>
<protein>
    <recommendedName>
        <fullName evidence="1">DUF7674 domain-containing protein</fullName>
    </recommendedName>
</protein>
<name>A0A2N0ZCJ8_9BACI</name>
<reference evidence="2 3" key="1">
    <citation type="journal article" date="2010" name="Int. J. Syst. Evol. Microbiol.">
        <title>Bacillus horneckiae sp. nov., isolated from a spacecraft-assembly clean room.</title>
        <authorList>
            <person name="Vaishampayan P."/>
            <person name="Probst A."/>
            <person name="Krishnamurthi S."/>
            <person name="Ghosh S."/>
            <person name="Osman S."/>
            <person name="McDowall A."/>
            <person name="Ruckmani A."/>
            <person name="Mayilraj S."/>
            <person name="Venkateswaran K."/>
        </authorList>
    </citation>
    <scope>NUCLEOTIDE SEQUENCE [LARGE SCALE GENOMIC DNA]</scope>
    <source>
        <strain evidence="3">1PO1SC</strain>
    </source>
</reference>
<feature type="domain" description="DUF7674" evidence="1">
    <location>
        <begin position="11"/>
        <end position="121"/>
    </location>
</feature>
<proteinExistence type="predicted"/>
<sequence>MALLKYDSVVSEFLNVFPEYKSAYNEHIEYNNELLPHVFFGETINEDLPVLLEKHSDKEKLKNVFKFMERMATEGDIHVQELLSTTILERLGDNPKLLEVATVYMGDKTKITLDEIETFWGRQ</sequence>
<evidence type="ECO:0000313" key="2">
    <source>
        <dbReference type="EMBL" id="PKG27230.1"/>
    </source>
</evidence>
<evidence type="ECO:0000313" key="3">
    <source>
        <dbReference type="Proteomes" id="UP000233343"/>
    </source>
</evidence>
<dbReference type="Proteomes" id="UP000233343">
    <property type="component" value="Unassembled WGS sequence"/>
</dbReference>
<dbReference type="EMBL" id="PISD01000048">
    <property type="protein sequence ID" value="PKG27230.1"/>
    <property type="molecule type" value="Genomic_DNA"/>
</dbReference>
<dbReference type="Pfam" id="PF24722">
    <property type="entry name" value="DUF7674"/>
    <property type="match status" value="1"/>
</dbReference>
<dbReference type="InterPro" id="IPR056091">
    <property type="entry name" value="DUF7674"/>
</dbReference>
<organism evidence="2 3">
    <name type="scientific">Cytobacillus horneckiae</name>
    <dbReference type="NCBI Taxonomy" id="549687"/>
    <lineage>
        <taxon>Bacteria</taxon>
        <taxon>Bacillati</taxon>
        <taxon>Bacillota</taxon>
        <taxon>Bacilli</taxon>
        <taxon>Bacillales</taxon>
        <taxon>Bacillaceae</taxon>
        <taxon>Cytobacillus</taxon>
    </lineage>
</organism>
<dbReference type="AlphaFoldDB" id="A0A2N0ZCJ8"/>
<gene>
    <name evidence="2" type="ORF">CWS20_20015</name>
</gene>
<evidence type="ECO:0000259" key="1">
    <source>
        <dbReference type="Pfam" id="PF24722"/>
    </source>
</evidence>
<dbReference type="RefSeq" id="WP_066200895.1">
    <property type="nucleotide sequence ID" value="NZ_JARMMB010000050.1"/>
</dbReference>
<comment type="caution">
    <text evidence="2">The sequence shown here is derived from an EMBL/GenBank/DDBJ whole genome shotgun (WGS) entry which is preliminary data.</text>
</comment>
<keyword evidence="3" id="KW-1185">Reference proteome</keyword>